<feature type="domain" description="Rhodopsin" evidence="7">
    <location>
        <begin position="1"/>
        <end position="159"/>
    </location>
</feature>
<evidence type="ECO:0000256" key="4">
    <source>
        <dbReference type="ARBA" id="ARBA00023136"/>
    </source>
</evidence>
<evidence type="ECO:0000256" key="3">
    <source>
        <dbReference type="ARBA" id="ARBA00022989"/>
    </source>
</evidence>
<comment type="similarity">
    <text evidence="5">Belongs to the SAT4 family.</text>
</comment>
<dbReference type="GO" id="GO:0016020">
    <property type="term" value="C:membrane"/>
    <property type="evidence" value="ECO:0007669"/>
    <property type="project" value="UniProtKB-SubCell"/>
</dbReference>
<comment type="subcellular location">
    <subcellularLocation>
        <location evidence="1">Membrane</location>
        <topology evidence="1">Multi-pass membrane protein</topology>
    </subcellularLocation>
</comment>
<evidence type="ECO:0000256" key="5">
    <source>
        <dbReference type="ARBA" id="ARBA00038359"/>
    </source>
</evidence>
<organism evidence="8 9">
    <name type="scientific">Patellaria atrata CBS 101060</name>
    <dbReference type="NCBI Taxonomy" id="1346257"/>
    <lineage>
        <taxon>Eukaryota</taxon>
        <taxon>Fungi</taxon>
        <taxon>Dikarya</taxon>
        <taxon>Ascomycota</taxon>
        <taxon>Pezizomycotina</taxon>
        <taxon>Dothideomycetes</taxon>
        <taxon>Dothideomycetes incertae sedis</taxon>
        <taxon>Patellariales</taxon>
        <taxon>Patellariaceae</taxon>
        <taxon>Patellaria</taxon>
    </lineage>
</organism>
<dbReference type="EMBL" id="MU006100">
    <property type="protein sequence ID" value="KAF2837319.1"/>
    <property type="molecule type" value="Genomic_DNA"/>
</dbReference>
<sequence>MRIKSERSWKWFLSFFIALNIINTITANTAILVQCRPTRILWGEGDPSTAKCWTPKQSQASAYVNSAVSILTDIVFALIPITFIRKMSTPLPSRLILGILLALGLLAGAAGIVKCTYIPSLGTSKDPFRDLIDLTLWNAVEEHVCVLAACLPTLKRPCEKLLGRWGLVTSRKGSNGNLGRVSYNSSGGRGGGYLRYGEGKSGGSKSGVEGSMVDPAGSEVAIITDGRGVGKVEGIRKTTEVRFSLEDVPMGDLESARPKSLGWEGREWEPV</sequence>
<evidence type="ECO:0000313" key="9">
    <source>
        <dbReference type="Proteomes" id="UP000799429"/>
    </source>
</evidence>
<dbReference type="OrthoDB" id="3934549at2759"/>
<feature type="transmembrane region" description="Helical" evidence="6">
    <location>
        <begin position="63"/>
        <end position="83"/>
    </location>
</feature>
<feature type="transmembrane region" description="Helical" evidence="6">
    <location>
        <begin position="95"/>
        <end position="113"/>
    </location>
</feature>
<dbReference type="PANTHER" id="PTHR33048:SF47">
    <property type="entry name" value="INTEGRAL MEMBRANE PROTEIN-RELATED"/>
    <property type="match status" value="1"/>
</dbReference>
<proteinExistence type="inferred from homology"/>
<keyword evidence="2 6" id="KW-0812">Transmembrane</keyword>
<evidence type="ECO:0000256" key="1">
    <source>
        <dbReference type="ARBA" id="ARBA00004141"/>
    </source>
</evidence>
<dbReference type="InterPro" id="IPR052337">
    <property type="entry name" value="SAT4-like"/>
</dbReference>
<reference evidence="8" key="1">
    <citation type="journal article" date="2020" name="Stud. Mycol.">
        <title>101 Dothideomycetes genomes: a test case for predicting lifestyles and emergence of pathogens.</title>
        <authorList>
            <person name="Haridas S."/>
            <person name="Albert R."/>
            <person name="Binder M."/>
            <person name="Bloem J."/>
            <person name="Labutti K."/>
            <person name="Salamov A."/>
            <person name="Andreopoulos B."/>
            <person name="Baker S."/>
            <person name="Barry K."/>
            <person name="Bills G."/>
            <person name="Bluhm B."/>
            <person name="Cannon C."/>
            <person name="Castanera R."/>
            <person name="Culley D."/>
            <person name="Daum C."/>
            <person name="Ezra D."/>
            <person name="Gonzalez J."/>
            <person name="Henrissat B."/>
            <person name="Kuo A."/>
            <person name="Liang C."/>
            <person name="Lipzen A."/>
            <person name="Lutzoni F."/>
            <person name="Magnuson J."/>
            <person name="Mondo S."/>
            <person name="Nolan M."/>
            <person name="Ohm R."/>
            <person name="Pangilinan J."/>
            <person name="Park H.-J."/>
            <person name="Ramirez L."/>
            <person name="Alfaro M."/>
            <person name="Sun H."/>
            <person name="Tritt A."/>
            <person name="Yoshinaga Y."/>
            <person name="Zwiers L.-H."/>
            <person name="Turgeon B."/>
            <person name="Goodwin S."/>
            <person name="Spatafora J."/>
            <person name="Crous P."/>
            <person name="Grigoriev I."/>
        </authorList>
    </citation>
    <scope>NUCLEOTIDE SEQUENCE</scope>
    <source>
        <strain evidence="8">CBS 101060</strain>
    </source>
</reference>
<dbReference type="InterPro" id="IPR049326">
    <property type="entry name" value="Rhodopsin_dom_fungi"/>
</dbReference>
<keyword evidence="4 6" id="KW-0472">Membrane</keyword>
<gene>
    <name evidence="8" type="ORF">M501DRAFT_995907</name>
</gene>
<dbReference type="Proteomes" id="UP000799429">
    <property type="component" value="Unassembled WGS sequence"/>
</dbReference>
<evidence type="ECO:0000259" key="7">
    <source>
        <dbReference type="Pfam" id="PF20684"/>
    </source>
</evidence>
<comment type="caution">
    <text evidence="8">The sequence shown here is derived from an EMBL/GenBank/DDBJ whole genome shotgun (WGS) entry which is preliminary data.</text>
</comment>
<keyword evidence="9" id="KW-1185">Reference proteome</keyword>
<protein>
    <recommendedName>
        <fullName evidence="7">Rhodopsin domain-containing protein</fullName>
    </recommendedName>
</protein>
<evidence type="ECO:0000313" key="8">
    <source>
        <dbReference type="EMBL" id="KAF2837319.1"/>
    </source>
</evidence>
<feature type="transmembrane region" description="Helical" evidence="6">
    <location>
        <begin position="12"/>
        <end position="33"/>
    </location>
</feature>
<evidence type="ECO:0000256" key="6">
    <source>
        <dbReference type="SAM" id="Phobius"/>
    </source>
</evidence>
<dbReference type="PANTHER" id="PTHR33048">
    <property type="entry name" value="PTH11-LIKE INTEGRAL MEMBRANE PROTEIN (AFU_ORTHOLOGUE AFUA_5G11245)"/>
    <property type="match status" value="1"/>
</dbReference>
<accession>A0A9P4S7F0</accession>
<keyword evidence="3 6" id="KW-1133">Transmembrane helix</keyword>
<name>A0A9P4S7F0_9PEZI</name>
<dbReference type="Pfam" id="PF20684">
    <property type="entry name" value="Fung_rhodopsin"/>
    <property type="match status" value="1"/>
</dbReference>
<evidence type="ECO:0000256" key="2">
    <source>
        <dbReference type="ARBA" id="ARBA00022692"/>
    </source>
</evidence>
<dbReference type="AlphaFoldDB" id="A0A9P4S7F0"/>